<keyword evidence="3" id="KW-1185">Reference proteome</keyword>
<sequence length="132" mass="15169">MNTTTRIRTAERFGRWLGRGWRGCVRGERRVSAWLVDKGAPVVVTATLVWVVKLAVLGVLLYVAFWIALLLLFMVGAGWAAAANTPEEEKWWPFTDLTELRKKSGYDPNLYNDASHELFIDDRQKFISVFRH</sequence>
<keyword evidence="1" id="KW-0472">Membrane</keyword>
<organism evidence="2 3">
    <name type="scientific">Ventosimonas gracilis</name>
    <dbReference type="NCBI Taxonomy" id="1680762"/>
    <lineage>
        <taxon>Bacteria</taxon>
        <taxon>Pseudomonadati</taxon>
        <taxon>Pseudomonadota</taxon>
        <taxon>Gammaproteobacteria</taxon>
        <taxon>Pseudomonadales</taxon>
        <taxon>Ventosimonadaceae</taxon>
        <taxon>Ventosimonas</taxon>
    </lineage>
</organism>
<protein>
    <recommendedName>
        <fullName evidence="4">DUF3742 domain-containing protein</fullName>
    </recommendedName>
</protein>
<dbReference type="RefSeq" id="WP_068389708.1">
    <property type="nucleotide sequence ID" value="NZ_LSZO01000144.1"/>
</dbReference>
<keyword evidence="1" id="KW-1133">Transmembrane helix</keyword>
<reference evidence="2 3" key="1">
    <citation type="submission" date="2016-02" db="EMBL/GenBank/DDBJ databases">
        <authorList>
            <person name="Wen L."/>
            <person name="He K."/>
            <person name="Yang H."/>
        </authorList>
    </citation>
    <scope>NUCLEOTIDE SEQUENCE [LARGE SCALE GENOMIC DNA]</scope>
    <source>
        <strain evidence="2 3">CV58</strain>
    </source>
</reference>
<dbReference type="OrthoDB" id="8454876at2"/>
<proteinExistence type="predicted"/>
<evidence type="ECO:0000313" key="3">
    <source>
        <dbReference type="Proteomes" id="UP000072660"/>
    </source>
</evidence>
<keyword evidence="1" id="KW-0812">Transmembrane</keyword>
<name>A0A139SUR4_9GAMM</name>
<dbReference type="Pfam" id="PF12553">
    <property type="entry name" value="DUF3742"/>
    <property type="match status" value="1"/>
</dbReference>
<comment type="caution">
    <text evidence="2">The sequence shown here is derived from an EMBL/GenBank/DDBJ whole genome shotgun (WGS) entry which is preliminary data.</text>
</comment>
<dbReference type="AlphaFoldDB" id="A0A139SUR4"/>
<accession>A0A139SUR4</accession>
<evidence type="ECO:0000256" key="1">
    <source>
        <dbReference type="SAM" id="Phobius"/>
    </source>
</evidence>
<gene>
    <name evidence="2" type="ORF">AXE65_01760</name>
</gene>
<dbReference type="InterPro" id="IPR022213">
    <property type="entry name" value="DUF3742"/>
</dbReference>
<dbReference type="EMBL" id="LSZO01000144">
    <property type="protein sequence ID" value="KXU38317.1"/>
    <property type="molecule type" value="Genomic_DNA"/>
</dbReference>
<dbReference type="Proteomes" id="UP000072660">
    <property type="component" value="Unassembled WGS sequence"/>
</dbReference>
<evidence type="ECO:0008006" key="4">
    <source>
        <dbReference type="Google" id="ProtNLM"/>
    </source>
</evidence>
<feature type="transmembrane region" description="Helical" evidence="1">
    <location>
        <begin position="63"/>
        <end position="82"/>
    </location>
</feature>
<evidence type="ECO:0000313" key="2">
    <source>
        <dbReference type="EMBL" id="KXU38317.1"/>
    </source>
</evidence>